<dbReference type="FunFam" id="3.20.20.100:FF:000002">
    <property type="entry name" value="2,5-diketo-D-gluconic acid reductase A"/>
    <property type="match status" value="1"/>
</dbReference>
<evidence type="ECO:0000313" key="11">
    <source>
        <dbReference type="Proteomes" id="UP000008383"/>
    </source>
</evidence>
<dbReference type="PANTHER" id="PTHR11732">
    <property type="entry name" value="ALDO/KETO REDUCTASE"/>
    <property type="match status" value="1"/>
</dbReference>
<dbReference type="RefSeq" id="XP_003023695.1">
    <property type="nucleotide sequence ID" value="XM_003023649.1"/>
</dbReference>
<dbReference type="Proteomes" id="UP000008383">
    <property type="component" value="Unassembled WGS sequence"/>
</dbReference>
<feature type="non-terminal residue" evidence="10">
    <location>
        <position position="1"/>
    </location>
</feature>
<comment type="catalytic activity">
    <reaction evidence="4">
        <text>xylitol + NADP(+) = D-xylose + NADPH + H(+)</text>
        <dbReference type="Rhea" id="RHEA:27445"/>
        <dbReference type="ChEBI" id="CHEBI:15378"/>
        <dbReference type="ChEBI" id="CHEBI:17151"/>
        <dbReference type="ChEBI" id="CHEBI:53455"/>
        <dbReference type="ChEBI" id="CHEBI:57783"/>
        <dbReference type="ChEBI" id="CHEBI:58349"/>
        <dbReference type="EC" id="1.1.1.307"/>
    </reaction>
</comment>
<dbReference type="GO" id="GO:0016616">
    <property type="term" value="F:oxidoreductase activity, acting on the CH-OH group of donors, NAD or NADP as acceptor"/>
    <property type="evidence" value="ECO:0007669"/>
    <property type="project" value="UniProtKB-ARBA"/>
</dbReference>
<dbReference type="InterPro" id="IPR018170">
    <property type="entry name" value="Aldo/ket_reductase_CS"/>
</dbReference>
<comment type="catalytic activity">
    <reaction evidence="5">
        <text>xylitol + NAD(+) = D-xylose + NADH + H(+)</text>
        <dbReference type="Rhea" id="RHEA:27441"/>
        <dbReference type="ChEBI" id="CHEBI:15378"/>
        <dbReference type="ChEBI" id="CHEBI:17151"/>
        <dbReference type="ChEBI" id="CHEBI:53455"/>
        <dbReference type="ChEBI" id="CHEBI:57540"/>
        <dbReference type="ChEBI" id="CHEBI:57945"/>
        <dbReference type="EC" id="1.1.1.307"/>
    </reaction>
</comment>
<organism evidence="10 11">
    <name type="scientific">Trichophyton verrucosum (strain HKI 0517)</name>
    <dbReference type="NCBI Taxonomy" id="663202"/>
    <lineage>
        <taxon>Eukaryota</taxon>
        <taxon>Fungi</taxon>
        <taxon>Dikarya</taxon>
        <taxon>Ascomycota</taxon>
        <taxon>Pezizomycotina</taxon>
        <taxon>Eurotiomycetes</taxon>
        <taxon>Eurotiomycetidae</taxon>
        <taxon>Onygenales</taxon>
        <taxon>Arthrodermataceae</taxon>
        <taxon>Trichophyton</taxon>
    </lineage>
</organism>
<evidence type="ECO:0000256" key="4">
    <source>
        <dbReference type="ARBA" id="ARBA00047534"/>
    </source>
</evidence>
<feature type="site" description="Lowers pKa of active site Tyr" evidence="8">
    <location>
        <position position="119"/>
    </location>
</feature>
<proteinExistence type="predicted"/>
<dbReference type="HOGENOM" id="CLU_023205_0_0_1"/>
<name>D4D4Z0_TRIVH</name>
<gene>
    <name evidence="10" type="ORF">TRV_02158</name>
</gene>
<dbReference type="InterPro" id="IPR036812">
    <property type="entry name" value="NAD(P)_OxRdtase_dom_sf"/>
</dbReference>
<dbReference type="InterPro" id="IPR023210">
    <property type="entry name" value="NADP_OxRdtase_dom"/>
</dbReference>
<evidence type="ECO:0000256" key="8">
    <source>
        <dbReference type="PIRSR" id="PIRSR000097-3"/>
    </source>
</evidence>
<reference evidence="11" key="1">
    <citation type="journal article" date="2011" name="Genome Biol.">
        <title>Comparative and functional genomics provide insights into the pathogenicity of dermatophytic fungi.</title>
        <authorList>
            <person name="Burmester A."/>
            <person name="Shelest E."/>
            <person name="Gloeckner G."/>
            <person name="Heddergott C."/>
            <person name="Schindler S."/>
            <person name="Staib P."/>
            <person name="Heidel A."/>
            <person name="Felder M."/>
            <person name="Petzold A."/>
            <person name="Szafranski K."/>
            <person name="Feuermann M."/>
            <person name="Pedruzzi I."/>
            <person name="Priebe S."/>
            <person name="Groth M."/>
            <person name="Winkler R."/>
            <person name="Li W."/>
            <person name="Kniemeyer O."/>
            <person name="Schroeckh V."/>
            <person name="Hertweck C."/>
            <person name="Hube B."/>
            <person name="White T.C."/>
            <person name="Platzer M."/>
            <person name="Guthke R."/>
            <person name="Heitman J."/>
            <person name="Woestemeyer J."/>
            <person name="Zipfel P.F."/>
            <person name="Monod M."/>
            <person name="Brakhage A.A."/>
        </authorList>
    </citation>
    <scope>NUCLEOTIDE SEQUENCE [LARGE SCALE GENOMIC DNA]</scope>
    <source>
        <strain evidence="11">HKI 0517</strain>
    </source>
</reference>
<protein>
    <recommendedName>
        <fullName evidence="1">D-xylose reductase [NAD(P)H]</fullName>
        <ecNumber evidence="1">1.1.1.307</ecNumber>
    </recommendedName>
</protein>
<feature type="binding site" evidence="7">
    <location>
        <position position="152"/>
    </location>
    <ligand>
        <name>substrate</name>
    </ligand>
</feature>
<dbReference type="InterPro" id="IPR020471">
    <property type="entry name" value="AKR"/>
</dbReference>
<evidence type="ECO:0000256" key="3">
    <source>
        <dbReference type="ARBA" id="ARBA00025065"/>
    </source>
</evidence>
<evidence type="ECO:0000259" key="9">
    <source>
        <dbReference type="Pfam" id="PF00248"/>
    </source>
</evidence>
<comment type="function">
    <text evidence="3">Catalyzes the initial reaction in the xylose utilization pathway by reducing D-xylose into xylitol. Xylose is a major component of hemicelluloses such as xylan. Most fungi utilize D-xylose via three enzymatic reactions, xylose reductase (XR), xylitol dehydrogenase (XDH), and xylulokinase, to form xylulose 5-phosphate, which enters pentose phosphate pathway.</text>
</comment>
<sequence>IYFSPSTPPPPIYIYSIYCIDTNDPAINLFIFDINCSPMSSPILKLNTGHDIPGLGFGTWDPRYPEKAYDATLHALHAGYRHLDCAALYINEELVGKAIHEFLESRPDVQRKDLFITTKVWNHMHEPEDVEASIKESLRKLRLDYVDLYLLHYPVATVKDEKGGEAVGADGKYIVKRELTENPEPTWRAMEKVARDGLTRAIGVSNWSVSRLRSLLKFASIPPATNQIEIHPFFPNTKVVQFCFDHGILPVAYSPLGSQVLTCGEAEKARGQQALRDIATRKGCDIGQILIAWGLRRGYSVIPKSFTKSRITSNFQRVELTDEEFKAIGDAPGGKYTRFVDLSVEYSYDNFWADEEDR</sequence>
<dbReference type="Pfam" id="PF00248">
    <property type="entry name" value="Aldo_ket_red"/>
    <property type="match status" value="1"/>
</dbReference>
<evidence type="ECO:0000313" key="10">
    <source>
        <dbReference type="EMBL" id="EFE43077.1"/>
    </source>
</evidence>
<keyword evidence="2" id="KW-0560">Oxidoreductase</keyword>
<comment type="caution">
    <text evidence="10">The sequence shown here is derived from an EMBL/GenBank/DDBJ whole genome shotgun (WGS) entry which is preliminary data.</text>
</comment>
<evidence type="ECO:0000256" key="1">
    <source>
        <dbReference type="ARBA" id="ARBA00012845"/>
    </source>
</evidence>
<dbReference type="GeneID" id="9582249"/>
<dbReference type="PIRSF" id="PIRSF000097">
    <property type="entry name" value="AKR"/>
    <property type="match status" value="1"/>
</dbReference>
<evidence type="ECO:0000256" key="6">
    <source>
        <dbReference type="PIRSR" id="PIRSR000097-1"/>
    </source>
</evidence>
<dbReference type="EMBL" id="ACYE01000116">
    <property type="protein sequence ID" value="EFE43077.1"/>
    <property type="molecule type" value="Genomic_DNA"/>
</dbReference>
<feature type="domain" description="NADP-dependent oxidoreductase" evidence="9">
    <location>
        <begin position="55"/>
        <end position="328"/>
    </location>
</feature>
<dbReference type="PRINTS" id="PR00069">
    <property type="entry name" value="ALDKETRDTASE"/>
</dbReference>
<accession>D4D4Z0</accession>
<dbReference type="OrthoDB" id="416253at2759"/>
<feature type="active site" description="Proton donor" evidence="6">
    <location>
        <position position="89"/>
    </location>
</feature>
<dbReference type="SUPFAM" id="SSF51430">
    <property type="entry name" value="NAD(P)-linked oxidoreductase"/>
    <property type="match status" value="1"/>
</dbReference>
<evidence type="ECO:0000256" key="7">
    <source>
        <dbReference type="PIRSR" id="PIRSR000097-2"/>
    </source>
</evidence>
<keyword evidence="11" id="KW-1185">Reference proteome</keyword>
<dbReference type="EC" id="1.1.1.307" evidence="1"/>
<evidence type="ECO:0000256" key="2">
    <source>
        <dbReference type="ARBA" id="ARBA00023002"/>
    </source>
</evidence>
<dbReference type="AlphaFoldDB" id="D4D4Z0"/>
<dbReference type="KEGG" id="tve:TRV_02158"/>
<dbReference type="Gene3D" id="3.20.20.100">
    <property type="entry name" value="NADP-dependent oxidoreductase domain"/>
    <property type="match status" value="1"/>
</dbReference>
<dbReference type="PROSITE" id="PS00798">
    <property type="entry name" value="ALDOKETO_REDUCTASE_1"/>
    <property type="match status" value="1"/>
</dbReference>
<evidence type="ECO:0000256" key="5">
    <source>
        <dbReference type="ARBA" id="ARBA00049485"/>
    </source>
</evidence>